<keyword evidence="2" id="KW-0238">DNA-binding</keyword>
<evidence type="ECO:0000256" key="3">
    <source>
        <dbReference type="ARBA" id="ARBA00023163"/>
    </source>
</evidence>
<evidence type="ECO:0000256" key="4">
    <source>
        <dbReference type="ARBA" id="ARBA00023242"/>
    </source>
</evidence>
<keyword evidence="1" id="KW-0805">Transcription regulation</keyword>
<reference evidence="5 6" key="1">
    <citation type="journal article" date="2024" name="J. Plant Pathol.">
        <title>Sequence and assembly of the genome of Seiridium unicorne, isolate CBS 538.82, causal agent of cypress canker disease.</title>
        <authorList>
            <person name="Scali E."/>
            <person name="Rocca G.D."/>
            <person name="Danti R."/>
            <person name="Garbelotto M."/>
            <person name="Barberini S."/>
            <person name="Baroncelli R."/>
            <person name="Emiliani G."/>
        </authorList>
    </citation>
    <scope>NUCLEOTIDE SEQUENCE [LARGE SCALE GENOMIC DNA]</scope>
    <source>
        <strain evidence="5 6">BM-138-508</strain>
    </source>
</reference>
<proteinExistence type="predicted"/>
<dbReference type="PANTHER" id="PTHR47424:SF3">
    <property type="entry name" value="REGULATORY PROTEIN GAL4"/>
    <property type="match status" value="1"/>
</dbReference>
<gene>
    <name evidence="5" type="ORF">SUNI508_09390</name>
</gene>
<dbReference type="Proteomes" id="UP001408356">
    <property type="component" value="Unassembled WGS sequence"/>
</dbReference>
<sequence>MRVVPYSQDKVRRPAATMMAREAMAAEIVELRKELALSRELKTNPSSAIAPSSTGQLVDTIENPFDVGNILRFLHTNLPVIEEAFVYFNGCTDFLFYSYSEPDAVALLGSIREAVLPVQKSLLCQACAMAAVGSCFSRGKIPAHLGDYFYSVAKMFLDECIESDPRNAIKVCALLTARNIVMKATVALAYIELGLGISRNLGLYDGQVPPSVDPFEWVEQKRIWRCLLTLQFWLQTTLGWSPARSVSLHELTWRDIELQTPRGLEDTEFFQQAMARIAIQKHKLLQVLPNTVSQIRSFRGNVDTDPLKQNIPTSHFTALKRSLQEWYDALPTDAQPSNMLDAPVSSTARFKLYYLHLSHLGARLLLFRCMLRRRGVLGERDDDFHGWGNWMDEGLMTARQSARFSYLMYSEGGAVRHCWLCIFQAYVACCLLLFLCFQKVLKARIDEEWNDDLALAKKMMEILSYCGELDGVARGFHRTLAGYLASMEVAFNATHQSILSDGESAGPKQASSVMELLMVPVSGDTELHAAAADLFKLVAWPFGSDEARPHGEDVKAHHTIINHEEVSLGVHTEWVAELTASCDNNGLCDPSRTSSTILSQSPGAFVGSETPNGWIASRSCEAYQEGASTLELLPVLG</sequence>
<dbReference type="PANTHER" id="PTHR47424">
    <property type="entry name" value="REGULATORY PROTEIN GAL4"/>
    <property type="match status" value="1"/>
</dbReference>
<protein>
    <submittedName>
        <fullName evidence="5">Zn(2)-C6 fungal-type domain-containing protein</fullName>
    </submittedName>
</protein>
<name>A0ABR2UQH2_9PEZI</name>
<comment type="caution">
    <text evidence="5">The sequence shown here is derived from an EMBL/GenBank/DDBJ whole genome shotgun (WGS) entry which is preliminary data.</text>
</comment>
<dbReference type="CDD" id="cd12148">
    <property type="entry name" value="fungal_TF_MHR"/>
    <property type="match status" value="1"/>
</dbReference>
<organism evidence="5 6">
    <name type="scientific">Seiridium unicorne</name>
    <dbReference type="NCBI Taxonomy" id="138068"/>
    <lineage>
        <taxon>Eukaryota</taxon>
        <taxon>Fungi</taxon>
        <taxon>Dikarya</taxon>
        <taxon>Ascomycota</taxon>
        <taxon>Pezizomycotina</taxon>
        <taxon>Sordariomycetes</taxon>
        <taxon>Xylariomycetidae</taxon>
        <taxon>Amphisphaeriales</taxon>
        <taxon>Sporocadaceae</taxon>
        <taxon>Seiridium</taxon>
    </lineage>
</organism>
<accession>A0ABR2UQH2</accession>
<keyword evidence="4" id="KW-0539">Nucleus</keyword>
<dbReference type="InterPro" id="IPR051127">
    <property type="entry name" value="Fungal_SecMet_Regulators"/>
</dbReference>
<keyword evidence="3" id="KW-0804">Transcription</keyword>
<evidence type="ECO:0000313" key="6">
    <source>
        <dbReference type="Proteomes" id="UP001408356"/>
    </source>
</evidence>
<dbReference type="EMBL" id="JARVKF010000403">
    <property type="protein sequence ID" value="KAK9416918.1"/>
    <property type="molecule type" value="Genomic_DNA"/>
</dbReference>
<evidence type="ECO:0000256" key="1">
    <source>
        <dbReference type="ARBA" id="ARBA00023015"/>
    </source>
</evidence>
<evidence type="ECO:0000313" key="5">
    <source>
        <dbReference type="EMBL" id="KAK9416918.1"/>
    </source>
</evidence>
<keyword evidence="6" id="KW-1185">Reference proteome</keyword>
<evidence type="ECO:0000256" key="2">
    <source>
        <dbReference type="ARBA" id="ARBA00023125"/>
    </source>
</evidence>